<organism evidence="1 2">
    <name type="scientific">Caenorhabditis angaria</name>
    <dbReference type="NCBI Taxonomy" id="860376"/>
    <lineage>
        <taxon>Eukaryota</taxon>
        <taxon>Metazoa</taxon>
        <taxon>Ecdysozoa</taxon>
        <taxon>Nematoda</taxon>
        <taxon>Chromadorea</taxon>
        <taxon>Rhabditida</taxon>
        <taxon>Rhabditina</taxon>
        <taxon>Rhabditomorpha</taxon>
        <taxon>Rhabditoidea</taxon>
        <taxon>Rhabditidae</taxon>
        <taxon>Peloderinae</taxon>
        <taxon>Caenorhabditis</taxon>
    </lineage>
</organism>
<name>A0A9P1I543_9PELO</name>
<proteinExistence type="predicted"/>
<dbReference type="Proteomes" id="UP001152747">
    <property type="component" value="Unassembled WGS sequence"/>
</dbReference>
<protein>
    <submittedName>
        <fullName evidence="1">Uncharacterized protein</fullName>
    </submittedName>
</protein>
<sequence>MDVLFLLGKQYEPQIKSIGNDIVTKGGEHDLFKVYCSAENWEEFEESLSGFVRKMLIQKEDVKCLSYIRRIGCAKNDKAKLNVICELCFESFVLIKLFDLEEDQQTEEFELIRFNVWDSLKNSRPKLIDFVKSISSNNIIHLLIHEFPNSLKNINEQILEKIDPLLNQNDVISMEMRCQYLSDIWFVLLKITLTKELDVANNYIEQLPENMRSNMFNDLDLIVFETTFNLLKSFVIIFSSDALKAEYSEVASGLNANFNCHWKRQAILRILSNFRSSITQSNICVLIPLVNDTNVCSKIKDVFKFLINMEKKAKPSIEHIHRVLEGSNSSTDSTSDITIRQQPAPILDHSCSPKLLARQVASKQLPIRFFELSTDDQLKLKNGRKLGKPFVASLEIRLISWHHQQISLSEKIRKLGGAQTEALSIGISNPDYIYKICPVYVTTELSTLYKNNCLCFKELTKAVKEHYGMQDRSLINRIMRRKSE</sequence>
<evidence type="ECO:0000313" key="2">
    <source>
        <dbReference type="Proteomes" id="UP001152747"/>
    </source>
</evidence>
<evidence type="ECO:0000313" key="1">
    <source>
        <dbReference type="EMBL" id="CAI5438250.1"/>
    </source>
</evidence>
<dbReference type="AlphaFoldDB" id="A0A9P1I543"/>
<gene>
    <name evidence="1" type="ORF">CAMP_LOCUS887</name>
</gene>
<keyword evidence="2" id="KW-1185">Reference proteome</keyword>
<comment type="caution">
    <text evidence="1">The sequence shown here is derived from an EMBL/GenBank/DDBJ whole genome shotgun (WGS) entry which is preliminary data.</text>
</comment>
<reference evidence="1" key="1">
    <citation type="submission" date="2022-11" db="EMBL/GenBank/DDBJ databases">
        <authorList>
            <person name="Kikuchi T."/>
        </authorList>
    </citation>
    <scope>NUCLEOTIDE SEQUENCE</scope>
    <source>
        <strain evidence="1">PS1010</strain>
    </source>
</reference>
<accession>A0A9P1I543</accession>
<dbReference type="EMBL" id="CANHGI010000001">
    <property type="protein sequence ID" value="CAI5438250.1"/>
    <property type="molecule type" value="Genomic_DNA"/>
</dbReference>